<dbReference type="AlphaFoldDB" id="A0A452U028"/>
<dbReference type="SUPFAM" id="SSF50891">
    <property type="entry name" value="Cyclophilin-like"/>
    <property type="match status" value="1"/>
</dbReference>
<dbReference type="PANTHER" id="PTHR11071">
    <property type="entry name" value="PEPTIDYL-PROLYL CIS-TRANS ISOMERASE"/>
    <property type="match status" value="1"/>
</dbReference>
<dbReference type="Pfam" id="PF00160">
    <property type="entry name" value="Pro_isomerase"/>
    <property type="match status" value="1"/>
</dbReference>
<comment type="similarity">
    <text evidence="1">Belongs to the cyclophilin-type PPIase family.</text>
</comment>
<dbReference type="GO" id="GO:0006457">
    <property type="term" value="P:protein folding"/>
    <property type="evidence" value="ECO:0007669"/>
    <property type="project" value="TreeGrafter"/>
</dbReference>
<dbReference type="EC" id="5.2.1.8" evidence="1"/>
<reference evidence="4" key="1">
    <citation type="submission" date="2019-03" db="UniProtKB">
        <authorList>
            <consortium name="Ensembl"/>
        </authorList>
    </citation>
    <scope>IDENTIFICATION</scope>
</reference>
<accession>A0A452U028</accession>
<dbReference type="Gene3D" id="2.40.100.10">
    <property type="entry name" value="Cyclophilin-like"/>
    <property type="match status" value="1"/>
</dbReference>
<feature type="domain" description="PPIase cyclophilin-type" evidence="3">
    <location>
        <begin position="22"/>
        <end position="104"/>
    </location>
</feature>
<dbReference type="InterPro" id="IPR002130">
    <property type="entry name" value="Cyclophilin-type_PPIase_dom"/>
</dbReference>
<dbReference type="GO" id="GO:0016018">
    <property type="term" value="F:cyclosporin A binding"/>
    <property type="evidence" value="ECO:0007669"/>
    <property type="project" value="TreeGrafter"/>
</dbReference>
<keyword evidence="1" id="KW-0413">Isomerase</keyword>
<evidence type="ECO:0000256" key="2">
    <source>
        <dbReference type="SAM" id="MobiDB-lite"/>
    </source>
</evidence>
<dbReference type="GeneTree" id="ENSGT00950000183087"/>
<dbReference type="Ensembl" id="ENSUMAT00000016516.1">
    <property type="protein sequence ID" value="ENSUMAP00000013924.1"/>
    <property type="gene ID" value="ENSUMAG00000010249.1"/>
</dbReference>
<evidence type="ECO:0000313" key="4">
    <source>
        <dbReference type="Ensembl" id="ENSUMAP00000013924"/>
    </source>
</evidence>
<sequence>MDSEKQNEEPPTPAGLGQPHHGVDIIGEGEPLGPISFALLADKVPKTAENFCALNTGEKGFGYKDSCFHRIILGFMCQSGDFTHHNGTGDKSIYGENLMMRNSS</sequence>
<feature type="region of interest" description="Disordered" evidence="2">
    <location>
        <begin position="1"/>
        <end position="27"/>
    </location>
</feature>
<organism evidence="4">
    <name type="scientific">Ursus maritimus</name>
    <name type="common">Polar bear</name>
    <name type="synonym">Thalarctos maritimus</name>
    <dbReference type="NCBI Taxonomy" id="29073"/>
    <lineage>
        <taxon>Eukaryota</taxon>
        <taxon>Metazoa</taxon>
        <taxon>Chordata</taxon>
        <taxon>Craniata</taxon>
        <taxon>Vertebrata</taxon>
        <taxon>Euteleostomi</taxon>
        <taxon>Mammalia</taxon>
        <taxon>Eutheria</taxon>
        <taxon>Laurasiatheria</taxon>
        <taxon>Carnivora</taxon>
        <taxon>Caniformia</taxon>
        <taxon>Ursidae</taxon>
        <taxon>Ursus</taxon>
    </lineage>
</organism>
<dbReference type="PRINTS" id="PR00153">
    <property type="entry name" value="CSAPPISMRASE"/>
</dbReference>
<dbReference type="InterPro" id="IPR029000">
    <property type="entry name" value="Cyclophilin-like_dom_sf"/>
</dbReference>
<comment type="function">
    <text evidence="1">PPIases accelerate the folding of proteins. It catalyzes the cis-trans isomerization of proline imidic peptide bonds in oligopeptides.</text>
</comment>
<dbReference type="GO" id="GO:0005737">
    <property type="term" value="C:cytoplasm"/>
    <property type="evidence" value="ECO:0007669"/>
    <property type="project" value="TreeGrafter"/>
</dbReference>
<dbReference type="PROSITE" id="PS50072">
    <property type="entry name" value="CSA_PPIASE_2"/>
    <property type="match status" value="1"/>
</dbReference>
<dbReference type="OMA" id="FFLIMAN"/>
<comment type="catalytic activity">
    <reaction evidence="1">
        <text>[protein]-peptidylproline (omega=180) = [protein]-peptidylproline (omega=0)</text>
        <dbReference type="Rhea" id="RHEA:16237"/>
        <dbReference type="Rhea" id="RHEA-COMP:10747"/>
        <dbReference type="Rhea" id="RHEA-COMP:10748"/>
        <dbReference type="ChEBI" id="CHEBI:83833"/>
        <dbReference type="ChEBI" id="CHEBI:83834"/>
        <dbReference type="EC" id="5.2.1.8"/>
    </reaction>
</comment>
<evidence type="ECO:0000256" key="1">
    <source>
        <dbReference type="RuleBase" id="RU363019"/>
    </source>
</evidence>
<evidence type="ECO:0000259" key="3">
    <source>
        <dbReference type="PROSITE" id="PS50072"/>
    </source>
</evidence>
<dbReference type="PANTHER" id="PTHR11071:SF490">
    <property type="entry name" value="PEPTIDYL-PROLYL CIS-TRANS ISOMERASE A"/>
    <property type="match status" value="1"/>
</dbReference>
<proteinExistence type="inferred from homology"/>
<dbReference type="GO" id="GO:0003755">
    <property type="term" value="F:peptidyl-prolyl cis-trans isomerase activity"/>
    <property type="evidence" value="ECO:0007669"/>
    <property type="project" value="UniProtKB-UniRule"/>
</dbReference>
<protein>
    <recommendedName>
        <fullName evidence="1">Peptidyl-prolyl cis-trans isomerase</fullName>
        <shortName evidence="1">PPIase</shortName>
        <ecNumber evidence="1">5.2.1.8</ecNumber>
    </recommendedName>
</protein>
<keyword evidence="1" id="KW-0697">Rotamase</keyword>
<name>A0A452U028_URSMA</name>